<keyword evidence="3" id="KW-1185">Reference proteome</keyword>
<feature type="region of interest" description="Disordered" evidence="1">
    <location>
        <begin position="48"/>
        <end position="71"/>
    </location>
</feature>
<reference evidence="2 3" key="1">
    <citation type="submission" date="2019-08" db="EMBL/GenBank/DDBJ databases">
        <authorList>
            <person name="Alioto T."/>
            <person name="Alioto T."/>
            <person name="Gomez Garrido J."/>
        </authorList>
    </citation>
    <scope>NUCLEOTIDE SEQUENCE [LARGE SCALE GENOMIC DNA]</scope>
</reference>
<evidence type="ECO:0000256" key="1">
    <source>
        <dbReference type="SAM" id="MobiDB-lite"/>
    </source>
</evidence>
<protein>
    <submittedName>
        <fullName evidence="2">Uncharacterized protein</fullName>
    </submittedName>
</protein>
<accession>A0A5E4MPS9</accession>
<sequence>MVDLWCSQHVKYSVLVINFLSSSDGAPFRQSLQHTVVQRTGLAVVFVRTRSPSSSPPPPPRNRRVARPRNAHTCPSGPTVDCYPLSGRWFFGAIRVEYYYLPTSEYSAACGGEHPRQIIIFHAATDPHGAELAEQNIFPTAEKKTVPNSCC</sequence>
<gene>
    <name evidence="2" type="ORF">CINCED_3A000702</name>
</gene>
<dbReference type="AlphaFoldDB" id="A0A5E4MPS9"/>
<feature type="compositionally biased region" description="Basic residues" evidence="1">
    <location>
        <begin position="61"/>
        <end position="70"/>
    </location>
</feature>
<name>A0A5E4MPS9_9HEMI</name>
<evidence type="ECO:0000313" key="2">
    <source>
        <dbReference type="EMBL" id="VVC34302.1"/>
    </source>
</evidence>
<evidence type="ECO:0000313" key="3">
    <source>
        <dbReference type="Proteomes" id="UP000325440"/>
    </source>
</evidence>
<organism evidence="2 3">
    <name type="scientific">Cinara cedri</name>
    <dbReference type="NCBI Taxonomy" id="506608"/>
    <lineage>
        <taxon>Eukaryota</taxon>
        <taxon>Metazoa</taxon>
        <taxon>Ecdysozoa</taxon>
        <taxon>Arthropoda</taxon>
        <taxon>Hexapoda</taxon>
        <taxon>Insecta</taxon>
        <taxon>Pterygota</taxon>
        <taxon>Neoptera</taxon>
        <taxon>Paraneoptera</taxon>
        <taxon>Hemiptera</taxon>
        <taxon>Sternorrhyncha</taxon>
        <taxon>Aphidomorpha</taxon>
        <taxon>Aphidoidea</taxon>
        <taxon>Aphididae</taxon>
        <taxon>Lachninae</taxon>
        <taxon>Cinara</taxon>
    </lineage>
</organism>
<proteinExistence type="predicted"/>
<dbReference type="EMBL" id="CABPRJ010000990">
    <property type="protein sequence ID" value="VVC34302.1"/>
    <property type="molecule type" value="Genomic_DNA"/>
</dbReference>
<dbReference type="Proteomes" id="UP000325440">
    <property type="component" value="Unassembled WGS sequence"/>
</dbReference>